<keyword evidence="4" id="KW-1185">Reference proteome</keyword>
<evidence type="ECO:0000313" key="3">
    <source>
        <dbReference type="EMBL" id="KAJ0187917.1"/>
    </source>
</evidence>
<evidence type="ECO:0000259" key="2">
    <source>
        <dbReference type="Pfam" id="PF10551"/>
    </source>
</evidence>
<feature type="domain" description="MULE transposase" evidence="2">
    <location>
        <begin position="213"/>
        <end position="267"/>
    </location>
</feature>
<protein>
    <recommendedName>
        <fullName evidence="5">Protein FAR1-RELATED SEQUENCE</fullName>
    </recommendedName>
</protein>
<feature type="domain" description="FAR1" evidence="1">
    <location>
        <begin position="2"/>
        <end position="94"/>
    </location>
</feature>
<gene>
    <name evidence="3" type="ORF">LSAT_V11C900505550</name>
</gene>
<comment type="caution">
    <text evidence="3">The sequence shown here is derived from an EMBL/GenBank/DDBJ whole genome shotgun (WGS) entry which is preliminary data.</text>
</comment>
<reference evidence="3 4" key="1">
    <citation type="journal article" date="2017" name="Nat. Commun.">
        <title>Genome assembly with in vitro proximity ligation data and whole-genome triplication in lettuce.</title>
        <authorList>
            <person name="Reyes-Chin-Wo S."/>
            <person name="Wang Z."/>
            <person name="Yang X."/>
            <person name="Kozik A."/>
            <person name="Arikit S."/>
            <person name="Song C."/>
            <person name="Xia L."/>
            <person name="Froenicke L."/>
            <person name="Lavelle D.O."/>
            <person name="Truco M.J."/>
            <person name="Xia R."/>
            <person name="Zhu S."/>
            <person name="Xu C."/>
            <person name="Xu H."/>
            <person name="Xu X."/>
            <person name="Cox K."/>
            <person name="Korf I."/>
            <person name="Meyers B.C."/>
            <person name="Michelmore R.W."/>
        </authorList>
    </citation>
    <scope>NUCLEOTIDE SEQUENCE [LARGE SCALE GENOMIC DNA]</scope>
    <source>
        <strain evidence="4">cv. Salinas</strain>
        <tissue evidence="3">Seedlings</tissue>
    </source>
</reference>
<dbReference type="AlphaFoldDB" id="A0A9R1UIU6"/>
<dbReference type="Proteomes" id="UP000235145">
    <property type="component" value="Unassembled WGS sequence"/>
</dbReference>
<dbReference type="InterPro" id="IPR018289">
    <property type="entry name" value="MULE_transposase_dom"/>
</dbReference>
<evidence type="ECO:0008006" key="5">
    <source>
        <dbReference type="Google" id="ProtNLM"/>
    </source>
</evidence>
<accession>A0A9R1UIU6</accession>
<dbReference type="InterPro" id="IPR004330">
    <property type="entry name" value="FAR1_DNA_bnd_dom"/>
</dbReference>
<dbReference type="Pfam" id="PF03101">
    <property type="entry name" value="FAR1"/>
    <property type="match status" value="1"/>
</dbReference>
<evidence type="ECO:0000313" key="4">
    <source>
        <dbReference type="Proteomes" id="UP000235145"/>
    </source>
</evidence>
<name>A0A9R1UIU6_LACSA</name>
<organism evidence="3 4">
    <name type="scientific">Lactuca sativa</name>
    <name type="common">Garden lettuce</name>
    <dbReference type="NCBI Taxonomy" id="4236"/>
    <lineage>
        <taxon>Eukaryota</taxon>
        <taxon>Viridiplantae</taxon>
        <taxon>Streptophyta</taxon>
        <taxon>Embryophyta</taxon>
        <taxon>Tracheophyta</taxon>
        <taxon>Spermatophyta</taxon>
        <taxon>Magnoliopsida</taxon>
        <taxon>eudicotyledons</taxon>
        <taxon>Gunneridae</taxon>
        <taxon>Pentapetalae</taxon>
        <taxon>asterids</taxon>
        <taxon>campanulids</taxon>
        <taxon>Asterales</taxon>
        <taxon>Asteraceae</taxon>
        <taxon>Cichorioideae</taxon>
        <taxon>Cichorieae</taxon>
        <taxon>Lactucinae</taxon>
        <taxon>Lactuca</taxon>
    </lineage>
</organism>
<evidence type="ECO:0000259" key="1">
    <source>
        <dbReference type="Pfam" id="PF03101"/>
    </source>
</evidence>
<dbReference type="EMBL" id="NBSK02000009">
    <property type="protein sequence ID" value="KAJ0187917.1"/>
    <property type="molecule type" value="Genomic_DNA"/>
</dbReference>
<sequence>MYRNYALEAGFDVRLGTLRTSTWDVITQRHLLCNREGKPNTGKVDTLDIQHNKPKRRKDSFRVECKAKIVLNIIPGTEKYVVHDFTEKHCHTLFSKETIHLSHAKRKLYYVQEIFIHNTSKQNIGATKAHRLYTVITSCHLDRGLVSDFKNSTRNLNCFIGGRDSKFLVYKKNERKKHVPNFTFEYRVMEKKLNTLFWADETTMFSYNAFGDVVSLDAMFNTNRYNMVFVPITGIDNHKKCVTFGAGLLTKEDYDSYSWLIKAFLKTLENHLHWYYQIRIQHCPKR</sequence>
<proteinExistence type="predicted"/>
<dbReference type="PANTHER" id="PTHR47718:SF12">
    <property type="entry name" value="PROTEIN FAR1-RELATED SEQUENCE"/>
    <property type="match status" value="1"/>
</dbReference>
<dbReference type="PANTHER" id="PTHR47718">
    <property type="entry name" value="OS01G0519700 PROTEIN"/>
    <property type="match status" value="1"/>
</dbReference>
<dbReference type="Pfam" id="PF10551">
    <property type="entry name" value="MULE"/>
    <property type="match status" value="1"/>
</dbReference>